<gene>
    <name evidence="2" type="ORF">B0H17DRAFT_1144475</name>
</gene>
<proteinExistence type="predicted"/>
<evidence type="ECO:0000313" key="2">
    <source>
        <dbReference type="EMBL" id="KAJ7661827.1"/>
    </source>
</evidence>
<reference evidence="2" key="1">
    <citation type="submission" date="2023-03" db="EMBL/GenBank/DDBJ databases">
        <title>Massive genome expansion in bonnet fungi (Mycena s.s.) driven by repeated elements and novel gene families across ecological guilds.</title>
        <authorList>
            <consortium name="Lawrence Berkeley National Laboratory"/>
            <person name="Harder C.B."/>
            <person name="Miyauchi S."/>
            <person name="Viragh M."/>
            <person name="Kuo A."/>
            <person name="Thoen E."/>
            <person name="Andreopoulos B."/>
            <person name="Lu D."/>
            <person name="Skrede I."/>
            <person name="Drula E."/>
            <person name="Henrissat B."/>
            <person name="Morin E."/>
            <person name="Kohler A."/>
            <person name="Barry K."/>
            <person name="LaButti K."/>
            <person name="Morin E."/>
            <person name="Salamov A."/>
            <person name="Lipzen A."/>
            <person name="Mereny Z."/>
            <person name="Hegedus B."/>
            <person name="Baldrian P."/>
            <person name="Stursova M."/>
            <person name="Weitz H."/>
            <person name="Taylor A."/>
            <person name="Grigoriev I.V."/>
            <person name="Nagy L.G."/>
            <person name="Martin F."/>
            <person name="Kauserud H."/>
        </authorList>
    </citation>
    <scope>NUCLEOTIDE SEQUENCE</scope>
    <source>
        <strain evidence="2">CBHHK067</strain>
    </source>
</reference>
<protein>
    <submittedName>
        <fullName evidence="2">Uncharacterized protein</fullName>
    </submittedName>
</protein>
<evidence type="ECO:0000313" key="3">
    <source>
        <dbReference type="Proteomes" id="UP001221757"/>
    </source>
</evidence>
<comment type="caution">
    <text evidence="2">The sequence shown here is derived from an EMBL/GenBank/DDBJ whole genome shotgun (WGS) entry which is preliminary data.</text>
</comment>
<dbReference type="AlphaFoldDB" id="A0AAD7CTC4"/>
<accession>A0AAD7CTC4</accession>
<evidence type="ECO:0000256" key="1">
    <source>
        <dbReference type="SAM" id="MobiDB-lite"/>
    </source>
</evidence>
<keyword evidence="3" id="KW-1185">Reference proteome</keyword>
<name>A0AAD7CTC4_MYCRO</name>
<dbReference type="Proteomes" id="UP001221757">
    <property type="component" value="Unassembled WGS sequence"/>
</dbReference>
<sequence length="209" mass="23525">MPKLCFSSKSVATLRRGIESIKTPPPKSALLTALPRNDASHAPSEKKLRLTTKERDLANAALTAFGETVRRAERKHIASRNRPKSSFFPSFIVTSILDKLLSLNSLAALTNVVTSWFCAAGTLLRFMSSSQNYKLRSTPSARLPDSQRMPSSEQLGEPKRAFAARNPRKKTTKKVMNTRVAIWRGTNIRDRHPFLRPQNAPRPSRCWQR</sequence>
<organism evidence="2 3">
    <name type="scientific">Mycena rosella</name>
    <name type="common">Pink bonnet</name>
    <name type="synonym">Agaricus rosellus</name>
    <dbReference type="NCBI Taxonomy" id="1033263"/>
    <lineage>
        <taxon>Eukaryota</taxon>
        <taxon>Fungi</taxon>
        <taxon>Dikarya</taxon>
        <taxon>Basidiomycota</taxon>
        <taxon>Agaricomycotina</taxon>
        <taxon>Agaricomycetes</taxon>
        <taxon>Agaricomycetidae</taxon>
        <taxon>Agaricales</taxon>
        <taxon>Marasmiineae</taxon>
        <taxon>Mycenaceae</taxon>
        <taxon>Mycena</taxon>
    </lineage>
</organism>
<feature type="region of interest" description="Disordered" evidence="1">
    <location>
        <begin position="136"/>
        <end position="174"/>
    </location>
</feature>
<dbReference type="EMBL" id="JARKIE010000245">
    <property type="protein sequence ID" value="KAJ7661827.1"/>
    <property type="molecule type" value="Genomic_DNA"/>
</dbReference>